<dbReference type="AlphaFoldDB" id="A0A6S6WL77"/>
<protein>
    <submittedName>
        <fullName evidence="10">Phenylserine dehydratase</fullName>
        <ecNumber evidence="10">4.2.1.-</ecNumber>
    </submittedName>
</protein>
<proteinExistence type="inferred from homology"/>
<dbReference type="GO" id="GO:0030170">
    <property type="term" value="F:pyridoxal phosphate binding"/>
    <property type="evidence" value="ECO:0007669"/>
    <property type="project" value="InterPro"/>
</dbReference>
<evidence type="ECO:0000313" key="11">
    <source>
        <dbReference type="Proteomes" id="UP000481517"/>
    </source>
</evidence>
<dbReference type="GO" id="GO:0000287">
    <property type="term" value="F:magnesium ion binding"/>
    <property type="evidence" value="ECO:0007669"/>
    <property type="project" value="TreeGrafter"/>
</dbReference>
<evidence type="ECO:0000256" key="7">
    <source>
        <dbReference type="ARBA" id="ARBA00022898"/>
    </source>
</evidence>
<gene>
    <name evidence="10" type="primary">psdht</name>
    <name evidence="10" type="ORF">PSI9734_01127</name>
</gene>
<evidence type="ECO:0000256" key="4">
    <source>
        <dbReference type="ARBA" id="ARBA00001946"/>
    </source>
</evidence>
<dbReference type="PANTHER" id="PTHR43050">
    <property type="entry name" value="SERINE / THREONINE RACEMASE FAMILY MEMBER"/>
    <property type="match status" value="1"/>
</dbReference>
<organism evidence="10 11">
    <name type="scientific">Pseudidiomarina piscicola</name>
    <dbReference type="NCBI Taxonomy" id="2614830"/>
    <lineage>
        <taxon>Bacteria</taxon>
        <taxon>Pseudomonadati</taxon>
        <taxon>Pseudomonadota</taxon>
        <taxon>Gammaproteobacteria</taxon>
        <taxon>Alteromonadales</taxon>
        <taxon>Idiomarinaceae</taxon>
        <taxon>Pseudidiomarina</taxon>
    </lineage>
</organism>
<dbReference type="RefSeq" id="WP_173920146.1">
    <property type="nucleotide sequence ID" value="NZ_CADCXY010000002.1"/>
</dbReference>
<feature type="domain" description="Tryptophan synthase beta chain-like PALP" evidence="9">
    <location>
        <begin position="18"/>
        <end position="299"/>
    </location>
</feature>
<dbReference type="InterPro" id="IPR001926">
    <property type="entry name" value="TrpB-like_PALP"/>
</dbReference>
<evidence type="ECO:0000256" key="3">
    <source>
        <dbReference type="ARBA" id="ARBA00001936"/>
    </source>
</evidence>
<comment type="cofactor">
    <cofactor evidence="2">
        <name>pyridoxal 5'-phosphate</name>
        <dbReference type="ChEBI" id="CHEBI:597326"/>
    </cofactor>
</comment>
<accession>A0A6S6WL77</accession>
<dbReference type="FunFam" id="3.40.50.1100:FF:000005">
    <property type="entry name" value="Threonine dehydratase catabolic"/>
    <property type="match status" value="1"/>
</dbReference>
<dbReference type="GO" id="GO:0070179">
    <property type="term" value="P:D-serine biosynthetic process"/>
    <property type="evidence" value="ECO:0007669"/>
    <property type="project" value="TreeGrafter"/>
</dbReference>
<dbReference type="Pfam" id="PF00291">
    <property type="entry name" value="PALP"/>
    <property type="match status" value="1"/>
</dbReference>
<dbReference type="EC" id="4.2.1.-" evidence="10"/>
<keyword evidence="6" id="KW-0460">Magnesium</keyword>
<reference evidence="10 11" key="1">
    <citation type="submission" date="2020-02" db="EMBL/GenBank/DDBJ databases">
        <authorList>
            <person name="Rodrigo-Torres L."/>
            <person name="Arahal R. D."/>
            <person name="Lucena T."/>
        </authorList>
    </citation>
    <scope>NUCLEOTIDE SEQUENCE [LARGE SCALE GENOMIC DNA]</scope>
    <source>
        <strain evidence="10 11">CECT 9734</strain>
    </source>
</reference>
<evidence type="ECO:0000256" key="6">
    <source>
        <dbReference type="ARBA" id="ARBA00022842"/>
    </source>
</evidence>
<dbReference type="GO" id="GO:0005524">
    <property type="term" value="F:ATP binding"/>
    <property type="evidence" value="ECO:0007669"/>
    <property type="project" value="TreeGrafter"/>
</dbReference>
<comment type="cofactor">
    <cofactor evidence="4">
        <name>Mg(2+)</name>
        <dbReference type="ChEBI" id="CHEBI:18420"/>
    </cofactor>
</comment>
<keyword evidence="11" id="KW-1185">Reference proteome</keyword>
<dbReference type="GO" id="GO:0030378">
    <property type="term" value="F:serine racemase activity"/>
    <property type="evidence" value="ECO:0007669"/>
    <property type="project" value="TreeGrafter"/>
</dbReference>
<comment type="cofactor">
    <cofactor evidence="3">
        <name>Mn(2+)</name>
        <dbReference type="ChEBI" id="CHEBI:29035"/>
    </cofactor>
</comment>
<evidence type="ECO:0000256" key="5">
    <source>
        <dbReference type="ARBA" id="ARBA00010869"/>
    </source>
</evidence>
<dbReference type="PANTHER" id="PTHR43050:SF1">
    <property type="entry name" value="SERINE RACEMASE"/>
    <property type="match status" value="1"/>
</dbReference>
<dbReference type="GO" id="GO:0018114">
    <property type="term" value="F:threonine racemase activity"/>
    <property type="evidence" value="ECO:0007669"/>
    <property type="project" value="TreeGrafter"/>
</dbReference>
<comment type="similarity">
    <text evidence="5">Belongs to the serine/threonine dehydratase family.</text>
</comment>
<evidence type="ECO:0000313" key="10">
    <source>
        <dbReference type="EMBL" id="CAB0150684.1"/>
    </source>
</evidence>
<dbReference type="SUPFAM" id="SSF53686">
    <property type="entry name" value="Tryptophan synthase beta subunit-like PLP-dependent enzymes"/>
    <property type="match status" value="1"/>
</dbReference>
<evidence type="ECO:0000256" key="2">
    <source>
        <dbReference type="ARBA" id="ARBA00001933"/>
    </source>
</evidence>
<dbReference type="EMBL" id="CADCXY010000002">
    <property type="protein sequence ID" value="CAB0150684.1"/>
    <property type="molecule type" value="Genomic_DNA"/>
</dbReference>
<dbReference type="GO" id="GO:0003941">
    <property type="term" value="F:L-serine ammonia-lyase activity"/>
    <property type="evidence" value="ECO:0007669"/>
    <property type="project" value="TreeGrafter"/>
</dbReference>
<dbReference type="InterPro" id="IPR000634">
    <property type="entry name" value="Ser/Thr_deHydtase_PyrdxlP-BS"/>
</dbReference>
<name>A0A6S6WL77_9GAMM</name>
<dbReference type="InterPro" id="IPR036052">
    <property type="entry name" value="TrpB-like_PALP_sf"/>
</dbReference>
<dbReference type="Gene3D" id="3.40.50.1100">
    <property type="match status" value="2"/>
</dbReference>
<keyword evidence="8 10" id="KW-0456">Lyase</keyword>
<sequence length="309" mass="32592">MMTFDDITAAADRIAARVLRTPVKHSAALDSALGCQVMLKCENLQKSGAFKFRGACNALLQLAPEQRQQGVVTVSSGNHGAALAAAGQLLGVQVTVGVATNASPLKRDNMLKYGAKLHAIEPGMAAREQFLAEQARQSAIIIPPYDHLDIMAGQGTAALELCEDYPDLWAVVTPLGGGGLLSGSCVVAKRFGARCFGIEPELASDGKQSLQHGSIQPAMPAKSRCDGLLTSLGALPFDIIQRQVSDILLVSEQQVDAAQQLVWSCTDMWIEPSSATTVAALQRYPEIFAERKVGVIVSGGNVAAPAKKD</sequence>
<keyword evidence="7" id="KW-0663">Pyridoxal phosphate</keyword>
<dbReference type="Proteomes" id="UP000481517">
    <property type="component" value="Unassembled WGS sequence"/>
</dbReference>
<evidence type="ECO:0000256" key="8">
    <source>
        <dbReference type="ARBA" id="ARBA00023239"/>
    </source>
</evidence>
<comment type="cofactor">
    <cofactor evidence="1">
        <name>Ca(2+)</name>
        <dbReference type="ChEBI" id="CHEBI:29108"/>
    </cofactor>
</comment>
<evidence type="ECO:0000259" key="9">
    <source>
        <dbReference type="Pfam" id="PF00291"/>
    </source>
</evidence>
<dbReference type="PROSITE" id="PS00165">
    <property type="entry name" value="DEHYDRATASE_SER_THR"/>
    <property type="match status" value="1"/>
</dbReference>
<evidence type="ECO:0000256" key="1">
    <source>
        <dbReference type="ARBA" id="ARBA00001913"/>
    </source>
</evidence>